<accession>A0A8H7EXV0</accession>
<dbReference type="Proteomes" id="UP000629468">
    <property type="component" value="Unassembled WGS sequence"/>
</dbReference>
<comment type="caution">
    <text evidence="2">The sequence shown here is derived from an EMBL/GenBank/DDBJ whole genome shotgun (WGS) entry which is preliminary data.</text>
</comment>
<proteinExistence type="predicted"/>
<feature type="region of interest" description="Disordered" evidence="1">
    <location>
        <begin position="385"/>
        <end position="409"/>
    </location>
</feature>
<evidence type="ECO:0000313" key="2">
    <source>
        <dbReference type="EMBL" id="KAF7762282.1"/>
    </source>
</evidence>
<evidence type="ECO:0000256" key="1">
    <source>
        <dbReference type="SAM" id="MobiDB-lite"/>
    </source>
</evidence>
<feature type="region of interest" description="Disordered" evidence="1">
    <location>
        <begin position="1"/>
        <end position="39"/>
    </location>
</feature>
<organism evidence="2 3">
    <name type="scientific">Agaricus bisporus var. burnettii</name>
    <dbReference type="NCBI Taxonomy" id="192524"/>
    <lineage>
        <taxon>Eukaryota</taxon>
        <taxon>Fungi</taxon>
        <taxon>Dikarya</taxon>
        <taxon>Basidiomycota</taxon>
        <taxon>Agaricomycotina</taxon>
        <taxon>Agaricomycetes</taxon>
        <taxon>Agaricomycetidae</taxon>
        <taxon>Agaricales</taxon>
        <taxon>Agaricineae</taxon>
        <taxon>Agaricaceae</taxon>
        <taxon>Agaricus</taxon>
    </lineage>
</organism>
<dbReference type="EMBL" id="JABXXO010000012">
    <property type="protein sequence ID" value="KAF7762282.1"/>
    <property type="molecule type" value="Genomic_DNA"/>
</dbReference>
<dbReference type="AlphaFoldDB" id="A0A8H7EXV0"/>
<name>A0A8H7EXV0_AGABI</name>
<protein>
    <submittedName>
        <fullName evidence="2">Uncharacterized protein</fullName>
    </submittedName>
</protein>
<sequence length="409" mass="46091">MRKKSHISSESWVLLDNSPSQDNTDKSTEGESVLPNKGRPFVSNHFRSVFHAISNRRRVRNGELKPIRYAVEQAKRRRMMNLRTQVIRIPALQPPLQLPTCLPDDVKEKGSSLLFHPFDKFTNYPLSLSRPEYMEVPKEAIEAIDPSLAKVDVSYIRDTLMDNTLCQSMYQATHDYTFKAESDNPVTVRIVVNDASSVGPTHFLVVYGPQNPLVPYPRVHMTIDSYPVHSLVFAAHCANLPIFPPQIDPPEGSSTREFILPTVKISLRHPKMFPILMEYLYLKRTDLLFCRLLGLRSPPALNIHRLDDQEQFARILGNILPTPNLISHMCSVCGFKENACSLGVYDDGLWAVIDAAYRIMLMTYAIRQGTRDTLPSIKAGLAALDRELESTEDSEESGPESAPASDSVN</sequence>
<gene>
    <name evidence="2" type="ORF">Agabi119p4_8875</name>
</gene>
<evidence type="ECO:0000313" key="3">
    <source>
        <dbReference type="Proteomes" id="UP000629468"/>
    </source>
</evidence>
<feature type="compositionally biased region" description="Low complexity" evidence="1">
    <location>
        <begin position="399"/>
        <end position="409"/>
    </location>
</feature>
<reference evidence="2 3" key="1">
    <citation type="journal article" name="Sci. Rep.">
        <title>Telomere-to-telomere assembled and centromere annotated genomes of the two main subspecies of the button mushroom Agaricus bisporus reveal especially polymorphic chromosome ends.</title>
        <authorList>
            <person name="Sonnenberg A.S.M."/>
            <person name="Sedaghat-Telgerd N."/>
            <person name="Lavrijssen B."/>
            <person name="Ohm R.A."/>
            <person name="Hendrickx P.M."/>
            <person name="Scholtmeijer K."/>
            <person name="Baars J.J.P."/>
            <person name="van Peer A."/>
        </authorList>
    </citation>
    <scope>NUCLEOTIDE SEQUENCE [LARGE SCALE GENOMIC DNA]</scope>
    <source>
        <strain evidence="2 3">H119_p4</strain>
    </source>
</reference>